<protein>
    <submittedName>
        <fullName evidence="6">Parafibromin (Trinotate prediction)</fullName>
    </submittedName>
</protein>
<dbReference type="AlphaFoldDB" id="A0A6B2G1M2"/>
<comment type="subcellular location">
    <subcellularLocation>
        <location evidence="1">Nucleus</location>
    </subcellularLocation>
</comment>
<evidence type="ECO:0000256" key="1">
    <source>
        <dbReference type="ARBA" id="ARBA00004123"/>
    </source>
</evidence>
<dbReference type="GO" id="GO:0006368">
    <property type="term" value="P:transcription elongation by RNA polymerase II"/>
    <property type="evidence" value="ECO:0007669"/>
    <property type="project" value="InterPro"/>
</dbReference>
<keyword evidence="4" id="KW-0539">Nucleus</keyword>
<feature type="domain" description="Cell division control protein 73 C-terminal" evidence="5">
    <location>
        <begin position="8"/>
        <end position="132"/>
    </location>
</feature>
<keyword evidence="3" id="KW-0804">Transcription</keyword>
<accession>A0A6B2G1M2</accession>
<dbReference type="PANTHER" id="PTHR12466:SF8">
    <property type="entry name" value="PARAFIBROMIN"/>
    <property type="match status" value="1"/>
</dbReference>
<evidence type="ECO:0000256" key="4">
    <source>
        <dbReference type="ARBA" id="ARBA00023242"/>
    </source>
</evidence>
<comment type="similarity">
    <text evidence="2">Belongs to the CDC73 family.</text>
</comment>
<dbReference type="PANTHER" id="PTHR12466">
    <property type="entry name" value="CDC73 DOMAIN PROTEIN"/>
    <property type="match status" value="1"/>
</dbReference>
<dbReference type="GO" id="GO:0032968">
    <property type="term" value="P:positive regulation of transcription elongation by RNA polymerase II"/>
    <property type="evidence" value="ECO:0007669"/>
    <property type="project" value="TreeGrafter"/>
</dbReference>
<dbReference type="InterPro" id="IPR007852">
    <property type="entry name" value="Cdc73/Parafibromin"/>
</dbReference>
<dbReference type="EMBL" id="GHBR01000682">
    <property type="protein sequence ID" value="NDJ96185.1"/>
    <property type="molecule type" value="Transcribed_RNA"/>
</dbReference>
<evidence type="ECO:0000256" key="2">
    <source>
        <dbReference type="ARBA" id="ARBA00010427"/>
    </source>
</evidence>
<dbReference type="InterPro" id="IPR031336">
    <property type="entry name" value="CDC73_C"/>
</dbReference>
<sequence>MMEQKNISSTKEGHIFVHRKKDKLINGQLQSVSIPYICIDSTDKLSGADWNRVVAVFVHGPTWQFKGWPYLLPNSCPSEIFSRIKAFHLKYSDSPLDSNISKWNVTVLNVLRNRRHMDRAAATSFWDSVDKFISRTKPSLRY</sequence>
<organism evidence="6">
    <name type="scientific">Myxobolus squamalis</name>
    <name type="common">Myxosporean</name>
    <dbReference type="NCBI Taxonomy" id="59785"/>
    <lineage>
        <taxon>Eukaryota</taxon>
        <taxon>Metazoa</taxon>
        <taxon>Cnidaria</taxon>
        <taxon>Myxozoa</taxon>
        <taxon>Myxosporea</taxon>
        <taxon>Bivalvulida</taxon>
        <taxon>Platysporina</taxon>
        <taxon>Myxobolidae</taxon>
        <taxon>Myxobolus</taxon>
    </lineage>
</organism>
<proteinExistence type="inferred from homology"/>
<evidence type="ECO:0000313" key="6">
    <source>
        <dbReference type="EMBL" id="NDJ96185.1"/>
    </source>
</evidence>
<dbReference type="Gene3D" id="3.40.50.11990">
    <property type="entry name" value="RNA polymerase II accessory factor, Cdc73 C-terminal domain"/>
    <property type="match status" value="1"/>
</dbReference>
<evidence type="ECO:0000256" key="3">
    <source>
        <dbReference type="ARBA" id="ARBA00023163"/>
    </source>
</evidence>
<dbReference type="GO" id="GO:0016593">
    <property type="term" value="C:Cdc73/Paf1 complex"/>
    <property type="evidence" value="ECO:0007669"/>
    <property type="project" value="InterPro"/>
</dbReference>
<name>A0A6B2G1M2_MYXSQ</name>
<dbReference type="GO" id="GO:0000993">
    <property type="term" value="F:RNA polymerase II complex binding"/>
    <property type="evidence" value="ECO:0007669"/>
    <property type="project" value="TreeGrafter"/>
</dbReference>
<evidence type="ECO:0000259" key="5">
    <source>
        <dbReference type="Pfam" id="PF05179"/>
    </source>
</evidence>
<dbReference type="InterPro" id="IPR038103">
    <property type="entry name" value="CDC73_C_sf"/>
</dbReference>
<reference evidence="6" key="1">
    <citation type="submission" date="2018-11" db="EMBL/GenBank/DDBJ databases">
        <title>Myxobolus squamalis genome and transcriptome.</title>
        <authorList>
            <person name="Yahalomi D."/>
            <person name="Atkinson S.D."/>
            <person name="Neuhof M."/>
            <person name="Chang E.S."/>
            <person name="Philippe H."/>
            <person name="Cartwright P."/>
            <person name="Bartholomew J.L."/>
            <person name="Huchon D."/>
        </authorList>
    </citation>
    <scope>NUCLEOTIDE SEQUENCE</scope>
    <source>
        <strain evidence="6">71B08</strain>
        <tissue evidence="6">Whole</tissue>
    </source>
</reference>
<dbReference type="Pfam" id="PF05179">
    <property type="entry name" value="CDC73_C"/>
    <property type="match status" value="1"/>
</dbReference>